<evidence type="ECO:0000256" key="9">
    <source>
        <dbReference type="ARBA" id="ARBA00081109"/>
    </source>
</evidence>
<evidence type="ECO:0000256" key="5">
    <source>
        <dbReference type="ARBA" id="ARBA00059434"/>
    </source>
</evidence>
<dbReference type="PANTHER" id="PTHR23333">
    <property type="entry name" value="UBX DOMAIN CONTAINING PROTEIN"/>
    <property type="match status" value="1"/>
</dbReference>
<keyword evidence="14" id="KW-1185">Reference proteome</keyword>
<reference evidence="13 14" key="1">
    <citation type="journal article" date="2019" name="Sci. Rep.">
        <title>Comparative genomics of chytrid fungi reveal insights into the obligate biotrophic and pathogenic lifestyle of Synchytrium endobioticum.</title>
        <authorList>
            <person name="van de Vossenberg B.T.L.H."/>
            <person name="Warris S."/>
            <person name="Nguyen H.D.T."/>
            <person name="van Gent-Pelzer M.P.E."/>
            <person name="Joly D.L."/>
            <person name="van de Geest H.C."/>
            <person name="Bonants P.J.M."/>
            <person name="Smith D.S."/>
            <person name="Levesque C.A."/>
            <person name="van der Lee T.A.J."/>
        </authorList>
    </citation>
    <scope>NUCLEOTIDE SEQUENCE [LARGE SCALE GENOMIC DNA]</scope>
    <source>
        <strain evidence="13 14">CBS 809.83</strain>
    </source>
</reference>
<proteinExistence type="predicted"/>
<organism evidence="13 14">
    <name type="scientific">Powellomyces hirtus</name>
    <dbReference type="NCBI Taxonomy" id="109895"/>
    <lineage>
        <taxon>Eukaryota</taxon>
        <taxon>Fungi</taxon>
        <taxon>Fungi incertae sedis</taxon>
        <taxon>Chytridiomycota</taxon>
        <taxon>Chytridiomycota incertae sedis</taxon>
        <taxon>Chytridiomycetes</taxon>
        <taxon>Spizellomycetales</taxon>
        <taxon>Powellomycetaceae</taxon>
        <taxon>Powellomyces</taxon>
    </lineage>
</organism>
<feature type="region of interest" description="Disordered" evidence="11">
    <location>
        <begin position="18"/>
        <end position="72"/>
    </location>
</feature>
<evidence type="ECO:0000313" key="14">
    <source>
        <dbReference type="Proteomes" id="UP000318582"/>
    </source>
</evidence>
<protein>
    <recommendedName>
        <fullName evidence="7">UBX domain-containing protein 11</fullName>
    </recommendedName>
    <alternativeName>
        <fullName evidence="9">Socius</fullName>
    </alternativeName>
    <alternativeName>
        <fullName evidence="8">UBX domain-containing protein 5</fullName>
    </alternativeName>
</protein>
<feature type="compositionally biased region" description="Basic and acidic residues" evidence="11">
    <location>
        <begin position="62"/>
        <end position="72"/>
    </location>
</feature>
<sequence length="655" mass="72032">MTSLIPDDALHVPHLQLPIEPSRTCPPHHPGFVDPRKRRISRPPNMEGGVGLGSGTQSGASKHSETDGLRSSLDDVEAHLKSCSRSSLDAGEERPRSAVRRTAASQFLTSLSSDTSLSTDTRPANLSKPIVRRLEPLMAKKHLNGLPHSIGDSGMDLVTSMAARLSKLEAELRRTKEDLQIKQLTLIFFLVLDGLTHAGCNVRDLGSGTCMGTLTQKTGQEQSTGKIRDLEARCEAFQLQIQEMETFLHRNKMIWRREAPDEVNNRQESRKQHANVLIPPASKLGSQSSRTAHPPPLHPQRNPFPYDFPRLMESIRELNEVAGEGIAAVATDQRGMRRLKAPDALRVTFYRNGFMVASGPFRPYTDRSAQLFMRDLMDGYFPYELKHTFPDGVPFQVRDSHEEWFDTSTTLNTFKAFGGTGCSVVKNTDVDRNLNDAGTPTDASATDDSDESVSDASDNEQKLTCIPVQPGGRWAPDESVVGPAEDPASTHADATRVHTLKTLPTAQSTTGFLSRLPKCIIRNGNILPIRAHIAHLLNGDKDTIPAAPSGPSTVDITVPYQESAEETTSPPRITTLRIHAPDDVTDFLVHARASHTILAVKTAMAEWVTRQIGDGVQWDLRTALQGVGIVYCDAMTLQECDLVGNARMYIRIRST</sequence>
<name>A0A507E507_9FUNG</name>
<dbReference type="FunFam" id="3.30.420.210:FF:000003">
    <property type="entry name" value="UBX domain protein 11"/>
    <property type="match status" value="1"/>
</dbReference>
<dbReference type="Proteomes" id="UP000318582">
    <property type="component" value="Unassembled WGS sequence"/>
</dbReference>
<gene>
    <name evidence="13" type="ORF">PhCBS80983_g02879</name>
</gene>
<keyword evidence="3 10" id="KW-0175">Coiled coil</keyword>
<dbReference type="InterPro" id="IPR012989">
    <property type="entry name" value="SEP_domain"/>
</dbReference>
<evidence type="ECO:0000256" key="7">
    <source>
        <dbReference type="ARBA" id="ARBA00073759"/>
    </source>
</evidence>
<dbReference type="PANTHER" id="PTHR23333:SF4">
    <property type="entry name" value="UBX DOMAIN-CONTAINING PROTEIN 11"/>
    <property type="match status" value="1"/>
</dbReference>
<dbReference type="EMBL" id="QEAQ01000032">
    <property type="protein sequence ID" value="TPX58801.1"/>
    <property type="molecule type" value="Genomic_DNA"/>
</dbReference>
<evidence type="ECO:0000313" key="13">
    <source>
        <dbReference type="EMBL" id="TPX58801.1"/>
    </source>
</evidence>
<evidence type="ECO:0000256" key="2">
    <source>
        <dbReference type="ARBA" id="ARBA00022490"/>
    </source>
</evidence>
<keyword evidence="4" id="KW-0206">Cytoskeleton</keyword>
<dbReference type="Pfam" id="PF08059">
    <property type="entry name" value="SEP"/>
    <property type="match status" value="1"/>
</dbReference>
<dbReference type="GO" id="GO:0043161">
    <property type="term" value="P:proteasome-mediated ubiquitin-dependent protein catabolic process"/>
    <property type="evidence" value="ECO:0007669"/>
    <property type="project" value="TreeGrafter"/>
</dbReference>
<comment type="function">
    <text evidence="5">May be involved in the reorganization of actin cytoskeleton mediated by RND1, RND2 and RND3. Promotes RHOA activation mediated by GNA12 and GNA13.</text>
</comment>
<feature type="region of interest" description="Disordered" evidence="11">
    <location>
        <begin position="262"/>
        <end position="302"/>
    </location>
</feature>
<dbReference type="AlphaFoldDB" id="A0A507E507"/>
<evidence type="ECO:0000256" key="3">
    <source>
        <dbReference type="ARBA" id="ARBA00023054"/>
    </source>
</evidence>
<dbReference type="Gene3D" id="3.30.420.210">
    <property type="entry name" value="SEP domain"/>
    <property type="match status" value="1"/>
</dbReference>
<comment type="caution">
    <text evidence="13">The sequence shown here is derived from an EMBL/GenBank/DDBJ whole genome shotgun (WGS) entry which is preliminary data.</text>
</comment>
<evidence type="ECO:0000256" key="4">
    <source>
        <dbReference type="ARBA" id="ARBA00023212"/>
    </source>
</evidence>
<evidence type="ECO:0000256" key="10">
    <source>
        <dbReference type="SAM" id="Coils"/>
    </source>
</evidence>
<evidence type="ECO:0000256" key="8">
    <source>
        <dbReference type="ARBA" id="ARBA00075811"/>
    </source>
</evidence>
<comment type="subcellular location">
    <subcellularLocation>
        <location evidence="1">Cytoplasm</location>
        <location evidence="1">Cytoskeleton</location>
    </subcellularLocation>
</comment>
<feature type="compositionally biased region" description="Basic and acidic residues" evidence="11">
    <location>
        <begin position="262"/>
        <end position="271"/>
    </location>
</feature>
<dbReference type="InterPro" id="IPR036241">
    <property type="entry name" value="NSFL1C_SEP_dom_sf"/>
</dbReference>
<dbReference type="GO" id="GO:0005856">
    <property type="term" value="C:cytoskeleton"/>
    <property type="evidence" value="ECO:0007669"/>
    <property type="project" value="UniProtKB-SubCell"/>
</dbReference>
<dbReference type="SUPFAM" id="SSF102848">
    <property type="entry name" value="NSFL1 (p97 ATPase) cofactor p47, SEP domain"/>
    <property type="match status" value="1"/>
</dbReference>
<dbReference type="GO" id="GO:0043130">
    <property type="term" value="F:ubiquitin binding"/>
    <property type="evidence" value="ECO:0007669"/>
    <property type="project" value="TreeGrafter"/>
</dbReference>
<feature type="coiled-coil region" evidence="10">
    <location>
        <begin position="158"/>
        <end position="185"/>
    </location>
</feature>
<comment type="subunit">
    <text evidence="6">Interacts with GNA12, GNA13, RND1, RND2 and RND3.</text>
</comment>
<evidence type="ECO:0000256" key="6">
    <source>
        <dbReference type="ARBA" id="ARBA00062345"/>
    </source>
</evidence>
<keyword evidence="2" id="KW-0963">Cytoplasm</keyword>
<accession>A0A507E507</accession>
<dbReference type="PROSITE" id="PS51399">
    <property type="entry name" value="SEP"/>
    <property type="match status" value="1"/>
</dbReference>
<dbReference type="STRING" id="109895.A0A507E507"/>
<evidence type="ECO:0000259" key="12">
    <source>
        <dbReference type="PROSITE" id="PS51399"/>
    </source>
</evidence>
<feature type="domain" description="SEP" evidence="12">
    <location>
        <begin position="342"/>
        <end position="406"/>
    </location>
</feature>
<evidence type="ECO:0000256" key="1">
    <source>
        <dbReference type="ARBA" id="ARBA00004245"/>
    </source>
</evidence>
<evidence type="ECO:0000256" key="11">
    <source>
        <dbReference type="SAM" id="MobiDB-lite"/>
    </source>
</evidence>
<feature type="region of interest" description="Disordered" evidence="11">
    <location>
        <begin position="432"/>
        <end position="494"/>
    </location>
</feature>